<evidence type="ECO:0000313" key="2">
    <source>
        <dbReference type="EMBL" id="EAR07774.1"/>
    </source>
</evidence>
<dbReference type="InterPro" id="IPR013320">
    <property type="entry name" value="ConA-like_dom_sf"/>
</dbReference>
<sequence length="1250" mass="132264">MYTEYFLLDNVTLSATENISIPVPILEYHFDEPGWNGRADEIIDYSGNDNNAVADATSLTTTDADGAICRAASFNGSDQFITADDLSALRDTATMSFWIKTAQAGSNQPYNSPGVTGIEQSGGVDDIFWGWLNQNGRIGLSVGNDNAAVSTISVNDGDYHHVVLIRDANLDTYRILIDGVERGSGNYSGSGIADVIGNSFDSIGRIEDTAGSPLYLDALIDELLVFDQILTDTQAQQIFTLQSNGQNLDGSIRDCSPPPPAVCFTDNFDRASLDSDWAVTSRSGAFGLPRIVNNRLRITDNSGNVSTAATLYRLFPSAGNRIVVEFDYYAYGDPSDGGDGLALVFSDSEIVPQPGGYGGSLGYAQKDGISGFAGGWMGIGLDEYGNFLNRNDGNKDGGFTTRVRETITIRGSGSGTDGYNYITSNGQVPGSNVLPTSLNPTIENNTGHRYRVTIDHANGVNAWVRVERDIGSGFNDVIATFDLLAQTGQDAIPTRMYMTLTGSTGGATNAHEIDNLNVCADVIERVDVVDHYELDRNVDQGLTCEAVQVASRACMDPNCNTQISGLISTEFAPATGWEASNIKTDYTSGEVFNYRQTVAGDYTFDVISSTPAIRPLSTDPVLCFVNGIQQSDCDITFVDAAYRFFTDATAPASPVSTFDLVAGEATSPFYLRALRTDPDTGVCQSLFTNASLASQLGTTCSNPNTCVSGANVTWDDSVSGGTAVSNTGTTSKTLTFGSNSTSTFGLSAPEVGIQPLAVATELPDADGNPSGEFIRGTVNLRVRPAQLEVFDVRNGSTINDGNGVLAAAGEPFTSAIRALDVNGNILQNFAETTGLYAVDWSLSTLNAPSGGVFGTLSGNAVNQSDATRWQAADRDGNGIDETLAPAVDGSGLPLGITYSEVGRINLVAQIENYLGSGFAVNSLSDPIVTGRFTPAYLQVSENTPGNAEWGSDSALYQGLTEPLTGLSYQVQAYSRNDTLLQNYVGEFVDFDSVVSPLDVPAGTNTEGNGYSSSGAGISSESLIWTIDGDNDTDGVLTFNADLANVLWSRKTGLPTADDTLQSIDTLTLSASAFTDADGICVSASSSPACQNVTLDIDDRSLYYARLSLPDQVDGTNTNAFVPITLEYLSSVNAGEPTFSVQALENDLNNGVFAGLTHNTSQVCTLLNCPPDLSNTQFSGPTGSGSTLESGLGLWTLTLSDTGLVEVNGDVPAWLTWDWDNSGVFRADSTLLLFGNYQGRAPILFTLPGGR</sequence>
<dbReference type="RefSeq" id="WP_008047345.1">
    <property type="nucleotide sequence ID" value="NZ_CH724154.1"/>
</dbReference>
<dbReference type="InterPro" id="IPR046524">
    <property type="entry name" value="DUF6701"/>
</dbReference>
<feature type="domain" description="DUF6701" evidence="1">
    <location>
        <begin position="620"/>
        <end position="1244"/>
    </location>
</feature>
<dbReference type="OrthoDB" id="9790247at2"/>
<evidence type="ECO:0000313" key="3">
    <source>
        <dbReference type="Proteomes" id="UP000005953"/>
    </source>
</evidence>
<dbReference type="SUPFAM" id="SSF49899">
    <property type="entry name" value="Concanavalin A-like lectins/glucanases"/>
    <property type="match status" value="2"/>
</dbReference>
<dbReference type="CDD" id="cd06900">
    <property type="entry name" value="lectin_VcfQ"/>
    <property type="match status" value="1"/>
</dbReference>
<dbReference type="EMBL" id="AAOE01000032">
    <property type="protein sequence ID" value="EAR07774.1"/>
    <property type="molecule type" value="Genomic_DNA"/>
</dbReference>
<gene>
    <name evidence="2" type="ORF">MED297_03205</name>
</gene>
<dbReference type="Proteomes" id="UP000005953">
    <property type="component" value="Unassembled WGS sequence"/>
</dbReference>
<protein>
    <submittedName>
        <fullName evidence="2">MshQ</fullName>
    </submittedName>
</protein>
<dbReference type="AlphaFoldDB" id="A4BJB6"/>
<dbReference type="Pfam" id="PF20419">
    <property type="entry name" value="DUF6701"/>
    <property type="match status" value="1"/>
</dbReference>
<proteinExistence type="predicted"/>
<dbReference type="HOGENOM" id="CLU_004043_1_0_6"/>
<keyword evidence="3" id="KW-1185">Reference proteome</keyword>
<dbReference type="Gene3D" id="2.60.120.200">
    <property type="match status" value="2"/>
</dbReference>
<organism evidence="2 3">
    <name type="scientific">Reinekea blandensis MED297</name>
    <dbReference type="NCBI Taxonomy" id="314283"/>
    <lineage>
        <taxon>Bacteria</taxon>
        <taxon>Pseudomonadati</taxon>
        <taxon>Pseudomonadota</taxon>
        <taxon>Gammaproteobacteria</taxon>
        <taxon>Oceanospirillales</taxon>
        <taxon>Saccharospirillaceae</taxon>
        <taxon>Reinekea</taxon>
    </lineage>
</organism>
<accession>A4BJB6</accession>
<comment type="caution">
    <text evidence="2">The sequence shown here is derived from an EMBL/GenBank/DDBJ whole genome shotgun (WGS) entry which is preliminary data.</text>
</comment>
<dbReference type="STRING" id="314283.MED297_03205"/>
<evidence type="ECO:0000259" key="1">
    <source>
        <dbReference type="Pfam" id="PF20419"/>
    </source>
</evidence>
<name>A4BJB6_9GAMM</name>
<reference evidence="2 3" key="1">
    <citation type="submission" date="2006-02" db="EMBL/GenBank/DDBJ databases">
        <authorList>
            <person name="Pinhassi J."/>
            <person name="Pedros-Alio C."/>
            <person name="Ferriera S."/>
            <person name="Johnson J."/>
            <person name="Kravitz S."/>
            <person name="Halpern A."/>
            <person name="Remington K."/>
            <person name="Beeson K."/>
            <person name="Tran B."/>
            <person name="Rogers Y.-H."/>
            <person name="Friedman R."/>
            <person name="Venter J.C."/>
        </authorList>
    </citation>
    <scope>NUCLEOTIDE SEQUENCE [LARGE SCALE GENOMIC DNA]</scope>
    <source>
        <strain evidence="2 3">MED297</strain>
    </source>
</reference>
<dbReference type="InterPro" id="IPR035665">
    <property type="entry name" value="VcfQ_lectin"/>
</dbReference>
<dbReference type="Pfam" id="PF13385">
    <property type="entry name" value="Laminin_G_3"/>
    <property type="match status" value="1"/>
</dbReference>